<accession>A0A9W4RYM5</accession>
<reference evidence="2" key="1">
    <citation type="submission" date="2022-08" db="EMBL/GenBank/DDBJ databases">
        <authorList>
            <person name="Giroux E."/>
            <person name="Giroux E."/>
        </authorList>
    </citation>
    <scope>NUCLEOTIDE SEQUENCE</scope>
    <source>
        <strain evidence="2">H1091258</strain>
    </source>
</reference>
<sequence length="619" mass="68929">MALSPPLLPRPRAPRSLTAKEHQRLGSLQLHLNEPEPVLICRPCGYALKPFGERVSRHLAEKHAVSKPQRRGLSAFVKSLGLVDPNDVALRPDGLPPHESLTVARGYACHHCDYHTTSGDLISRHLSRTNSVKDSQKAESWQRDHVHCNVLLQSWLQNGPRGYWTVQPRTPESPLHPEISINTADDLLRNASAAQQALLAAAHDAERSHLASRPSATSTITSQVDLAFQTSWIRRTGRDAMFDGACRDILLKMSELPSPARDGHASENDMLPISPPGDEARLGHILSAVDGVFDRCEDTVRHMDVTMRCWLRSSEPHRPYKAPFELVGRPSTTHGYRRSVKRLVCFCIRLWRLPLGTRLSQCQRSLTLTQSHALRALWTDEIWQTLCPDHASDASHADTPVATSRDDNPTNTNRHVSPIRIMTRARAAPSAKGSSEDLYDEEDEDDNGSVIDTDDNSEFEDLLSEDSERPQDYSREPSAVHAYPVENGLPAEAVVDLPSFLEGSPSDAYCLSALEDLVLRLLFFLMTEEFEDGQSKSALLVYFTGVLGLTPDGSGFRRPGNFTTKLSAFIYCARLVVVEVLLPRTGHDYVGYPARPRHGQLDKLNLVRREKMCLASQAP</sequence>
<evidence type="ECO:0000256" key="1">
    <source>
        <dbReference type="SAM" id="MobiDB-lite"/>
    </source>
</evidence>
<dbReference type="Pfam" id="PF12013">
    <property type="entry name" value="OrsD"/>
    <property type="match status" value="1"/>
</dbReference>
<gene>
    <name evidence="2" type="ORF">CGXH109_LOCUS83971</name>
</gene>
<dbReference type="EMBL" id="CAMGZC010000668">
    <property type="protein sequence ID" value="CAI0649252.1"/>
    <property type="molecule type" value="Genomic_DNA"/>
</dbReference>
<evidence type="ECO:0000313" key="2">
    <source>
        <dbReference type="EMBL" id="CAI0649252.1"/>
    </source>
</evidence>
<dbReference type="AlphaFoldDB" id="A0A9W4RYM5"/>
<dbReference type="Proteomes" id="UP001152533">
    <property type="component" value="Unassembled WGS sequence"/>
</dbReference>
<protein>
    <submittedName>
        <fullName evidence="2">Uncharacterized protein</fullName>
    </submittedName>
</protein>
<proteinExistence type="predicted"/>
<feature type="compositionally biased region" description="Acidic residues" evidence="1">
    <location>
        <begin position="437"/>
        <end position="456"/>
    </location>
</feature>
<dbReference type="InterPro" id="IPR022698">
    <property type="entry name" value="OrsD"/>
</dbReference>
<feature type="region of interest" description="Disordered" evidence="1">
    <location>
        <begin position="393"/>
        <end position="456"/>
    </location>
</feature>
<evidence type="ECO:0000313" key="3">
    <source>
        <dbReference type="Proteomes" id="UP001152533"/>
    </source>
</evidence>
<feature type="non-terminal residue" evidence="2">
    <location>
        <position position="619"/>
    </location>
</feature>
<organism evidence="2 3">
    <name type="scientific">Colletotrichum noveboracense</name>
    <dbReference type="NCBI Taxonomy" id="2664923"/>
    <lineage>
        <taxon>Eukaryota</taxon>
        <taxon>Fungi</taxon>
        <taxon>Dikarya</taxon>
        <taxon>Ascomycota</taxon>
        <taxon>Pezizomycotina</taxon>
        <taxon>Sordariomycetes</taxon>
        <taxon>Hypocreomycetidae</taxon>
        <taxon>Glomerellales</taxon>
        <taxon>Glomerellaceae</taxon>
        <taxon>Colletotrichum</taxon>
        <taxon>Colletotrichum gloeosporioides species complex</taxon>
    </lineage>
</organism>
<comment type="caution">
    <text evidence="2">The sequence shown here is derived from an EMBL/GenBank/DDBJ whole genome shotgun (WGS) entry which is preliminary data.</text>
</comment>
<name>A0A9W4RYM5_9PEZI</name>
<keyword evidence="3" id="KW-1185">Reference proteome</keyword>